<protein>
    <recommendedName>
        <fullName evidence="4">Minor tail protein</fullName>
    </recommendedName>
</protein>
<dbReference type="EMBL" id="NOWI01000002">
    <property type="protein sequence ID" value="RFT46508.1"/>
    <property type="molecule type" value="Genomic_DNA"/>
</dbReference>
<comment type="caution">
    <text evidence="2">The sequence shown here is derived from an EMBL/GenBank/DDBJ whole genome shotgun (WGS) entry which is preliminary data.</text>
</comment>
<proteinExistence type="predicted"/>
<accession>A0A3E2DMG8</accession>
<dbReference type="AlphaFoldDB" id="A0A3E2DMG8"/>
<evidence type="ECO:0008006" key="4">
    <source>
        <dbReference type="Google" id="ProtNLM"/>
    </source>
</evidence>
<evidence type="ECO:0000313" key="3">
    <source>
        <dbReference type="Proteomes" id="UP000259211"/>
    </source>
</evidence>
<gene>
    <name evidence="2" type="ORF">CHT91_02905</name>
</gene>
<reference evidence="2 3" key="1">
    <citation type="submission" date="2017-07" db="EMBL/GenBank/DDBJ databases">
        <authorList>
            <person name="Sun Z.S."/>
            <person name="Albrecht U."/>
            <person name="Echele G."/>
            <person name="Lee C.C."/>
        </authorList>
    </citation>
    <scope>NUCLEOTIDE SEQUENCE [LARGE SCALE GENOMIC DNA]</scope>
    <source>
        <strain evidence="2 3">P16-029</strain>
    </source>
</reference>
<name>A0A3E2DMG8_9ACTN</name>
<sequence>MSHLIEVIIGGLVTLAGSVLASIPALSQKTRRKQRALAAQVDALQEWAYSARQALRRHNLSRHPGGDDAATLPDLPDWMSDDADE</sequence>
<feature type="region of interest" description="Disordered" evidence="1">
    <location>
        <begin position="58"/>
        <end position="85"/>
    </location>
</feature>
<evidence type="ECO:0000313" key="2">
    <source>
        <dbReference type="EMBL" id="RFT46508.1"/>
    </source>
</evidence>
<dbReference type="RefSeq" id="WP_117188623.1">
    <property type="nucleotide sequence ID" value="NZ_NOWI01000002.1"/>
</dbReference>
<evidence type="ECO:0000256" key="1">
    <source>
        <dbReference type="SAM" id="MobiDB-lite"/>
    </source>
</evidence>
<organism evidence="2 3">
    <name type="scientific">Cutibacterium avidum</name>
    <dbReference type="NCBI Taxonomy" id="33010"/>
    <lineage>
        <taxon>Bacteria</taxon>
        <taxon>Bacillati</taxon>
        <taxon>Actinomycetota</taxon>
        <taxon>Actinomycetes</taxon>
        <taxon>Propionibacteriales</taxon>
        <taxon>Propionibacteriaceae</taxon>
        <taxon>Cutibacterium</taxon>
    </lineage>
</organism>
<dbReference type="Proteomes" id="UP000259211">
    <property type="component" value="Unassembled WGS sequence"/>
</dbReference>